<evidence type="ECO:0000256" key="1">
    <source>
        <dbReference type="SAM" id="SignalP"/>
    </source>
</evidence>
<feature type="chain" id="PRO_5046070254" description="Lipoprotein" evidence="1">
    <location>
        <begin position="24"/>
        <end position="157"/>
    </location>
</feature>
<name>A0ABS1FQL4_9FLAO</name>
<gene>
    <name evidence="2" type="ORF">JHL15_02975</name>
</gene>
<evidence type="ECO:0000313" key="2">
    <source>
        <dbReference type="EMBL" id="MBK1894717.1"/>
    </source>
</evidence>
<feature type="signal peptide" evidence="1">
    <location>
        <begin position="1"/>
        <end position="23"/>
    </location>
</feature>
<organism evidence="2 3">
    <name type="scientific">Chryseobacterium paridis</name>
    <dbReference type="NCBI Taxonomy" id="2800328"/>
    <lineage>
        <taxon>Bacteria</taxon>
        <taxon>Pseudomonadati</taxon>
        <taxon>Bacteroidota</taxon>
        <taxon>Flavobacteriia</taxon>
        <taxon>Flavobacteriales</taxon>
        <taxon>Weeksellaceae</taxon>
        <taxon>Chryseobacterium group</taxon>
        <taxon>Chryseobacterium</taxon>
    </lineage>
</organism>
<comment type="caution">
    <text evidence="2">The sequence shown here is derived from an EMBL/GenBank/DDBJ whole genome shotgun (WGS) entry which is preliminary data.</text>
</comment>
<keyword evidence="3" id="KW-1185">Reference proteome</keyword>
<dbReference type="EMBL" id="JAENHK010000001">
    <property type="protein sequence ID" value="MBK1894717.1"/>
    <property type="molecule type" value="Genomic_DNA"/>
</dbReference>
<sequence length="157" mass="18491">MKKKFIFKLLLLVVLSISQYSCIHDEVSSSSDHTSKEYTNKSLWKEDEKYINNVKKVFDEYADKDYFATNFGNVYWDYALTMGTFDESFLEVPVIKNNKVQFVLIVYREGDRVYFKRKEDEKSNEFFNVLVFKDRNQLTGKIVDNDNLGNTSKGIIL</sequence>
<reference evidence="3" key="1">
    <citation type="submission" date="2021-01" db="EMBL/GenBank/DDBJ databases">
        <title>Genome public.</title>
        <authorList>
            <person name="Liu C."/>
            <person name="Sun Q."/>
        </authorList>
    </citation>
    <scope>NUCLEOTIDE SEQUENCE [LARGE SCALE GENOMIC DNA]</scope>
    <source>
        <strain evidence="3">YIM B02567</strain>
    </source>
</reference>
<evidence type="ECO:0000313" key="3">
    <source>
        <dbReference type="Proteomes" id="UP000628669"/>
    </source>
</evidence>
<dbReference type="Proteomes" id="UP000628669">
    <property type="component" value="Unassembled WGS sequence"/>
</dbReference>
<accession>A0ABS1FQL4</accession>
<keyword evidence="1" id="KW-0732">Signal</keyword>
<evidence type="ECO:0008006" key="4">
    <source>
        <dbReference type="Google" id="ProtNLM"/>
    </source>
</evidence>
<proteinExistence type="predicted"/>
<protein>
    <recommendedName>
        <fullName evidence="4">Lipoprotein</fullName>
    </recommendedName>
</protein>
<dbReference type="RefSeq" id="WP_200242613.1">
    <property type="nucleotide sequence ID" value="NZ_JAENHK010000001.1"/>
</dbReference>